<protein>
    <recommendedName>
        <fullName evidence="6">Extracellular solute-binding protein</fullName>
    </recommendedName>
</protein>
<keyword evidence="1" id="KW-0732">Signal</keyword>
<dbReference type="PROSITE" id="PS51257">
    <property type="entry name" value="PROKAR_LIPOPROTEIN"/>
    <property type="match status" value="1"/>
</dbReference>
<gene>
    <name evidence="2" type="ORF">FYJ76_14440</name>
    <name evidence="3" type="ORF">GMD52_15600</name>
</gene>
<evidence type="ECO:0000313" key="5">
    <source>
        <dbReference type="Proteomes" id="UP000449193"/>
    </source>
</evidence>
<dbReference type="Proteomes" id="UP000431913">
    <property type="component" value="Unassembled WGS sequence"/>
</dbReference>
<evidence type="ECO:0000313" key="3">
    <source>
        <dbReference type="EMBL" id="MTS52947.1"/>
    </source>
</evidence>
<dbReference type="EMBL" id="VUNJ01000019">
    <property type="protein sequence ID" value="MST93113.1"/>
    <property type="molecule type" value="Genomic_DNA"/>
</dbReference>
<dbReference type="Gene3D" id="3.40.190.10">
    <property type="entry name" value="Periplasmic binding protein-like II"/>
    <property type="match status" value="2"/>
</dbReference>
<evidence type="ECO:0000313" key="4">
    <source>
        <dbReference type="Proteomes" id="UP000431913"/>
    </source>
</evidence>
<accession>A0A6I3QGI4</accession>
<sequence length="545" mass="60755">MKRIQRIIAALLCCCLLFGCSGAPASSVAADSSSGTAQAETEAGPVSFPLSETAEFNIGTIVMDGAPSNAECKFWLKREEETNVHVEWEETLFSAWTTKKAAVLSAGDLPDAFILRGLVTDEEVASYGAAGTFIKLQDYITPEIMPNLAGYLEEHPDWKTAITAPDGNIYSLPSIDATAYTADSIPYVNKDWAAQVMQDLDLTQPMDLETFEALLTAFKNSDPNGNGKADEIPWSVGGNGVDFLRWSGSFGIFDSYSAPNNTSHLYLDGDTVKYAPMQEGYKEFVKWLNGLWSKGLIDVEAFTQDSATLSAKQIDPERILGYMYCWRNSAWALSDDDDTYVVTPPLDTGISDPTWINVSDVTFNRGTVMLTSECEDPELLLSWIDLCYEPYNSLQLNTAQFDGEHIKKNDDGTFTQLRAIDWNLPDESTFMPNNYAKIYILTPETFAKQDVKPPVYIQKHPIDEMMSEYYSDTLSLLPTSIWLTEEDGKQVAIYRTDLDAYILDCFARWVTTGGIDEEWDAYVTKLSEMGADDLVNLYQSYYDAL</sequence>
<dbReference type="Proteomes" id="UP000449193">
    <property type="component" value="Unassembled WGS sequence"/>
</dbReference>
<organism evidence="2 4">
    <name type="scientific">Ruthenibacterium lactatiformans</name>
    <dbReference type="NCBI Taxonomy" id="1550024"/>
    <lineage>
        <taxon>Bacteria</taxon>
        <taxon>Bacillati</taxon>
        <taxon>Bacillota</taxon>
        <taxon>Clostridia</taxon>
        <taxon>Eubacteriales</taxon>
        <taxon>Oscillospiraceae</taxon>
        <taxon>Ruthenibacterium</taxon>
    </lineage>
</organism>
<reference evidence="2 4" key="2">
    <citation type="submission" date="2019-08" db="EMBL/GenBank/DDBJ databases">
        <title>In-depth cultivation of the pig gut microbiome towards novel bacterial diversity and tailored functional studies.</title>
        <authorList>
            <person name="Wylensek D."/>
            <person name="Hitch T.C.A."/>
            <person name="Clavel T."/>
        </authorList>
    </citation>
    <scope>NUCLEOTIDE SEQUENCE [LARGE SCALE GENOMIC DNA]</scope>
    <source>
        <strain evidence="2 4">WCA3-601-WT-6J</strain>
    </source>
</reference>
<feature type="signal peptide" evidence="1">
    <location>
        <begin position="1"/>
        <end position="25"/>
    </location>
</feature>
<evidence type="ECO:0000256" key="1">
    <source>
        <dbReference type="SAM" id="SignalP"/>
    </source>
</evidence>
<dbReference type="RefSeq" id="WP_009324215.1">
    <property type="nucleotide sequence ID" value="NZ_JAQEEP010000051.1"/>
</dbReference>
<comment type="caution">
    <text evidence="2">The sequence shown here is derived from an EMBL/GenBank/DDBJ whole genome shotgun (WGS) entry which is preliminary data.</text>
</comment>
<proteinExistence type="predicted"/>
<dbReference type="AlphaFoldDB" id="A0A6I3QGI4"/>
<feature type="chain" id="PRO_5036177390" description="Extracellular solute-binding protein" evidence="1">
    <location>
        <begin position="26"/>
        <end position="545"/>
    </location>
</feature>
<evidence type="ECO:0008006" key="6">
    <source>
        <dbReference type="Google" id="ProtNLM"/>
    </source>
</evidence>
<evidence type="ECO:0000313" key="2">
    <source>
        <dbReference type="EMBL" id="MST93113.1"/>
    </source>
</evidence>
<dbReference type="SUPFAM" id="SSF53850">
    <property type="entry name" value="Periplasmic binding protein-like II"/>
    <property type="match status" value="1"/>
</dbReference>
<dbReference type="EMBL" id="WMZR01000027">
    <property type="protein sequence ID" value="MTS52947.1"/>
    <property type="molecule type" value="Genomic_DNA"/>
</dbReference>
<name>A0A6I3QGI4_9FIRM</name>
<reference evidence="3 5" key="1">
    <citation type="journal article" date="2019" name="Nat. Med.">
        <title>A library of human gut bacterial isolates paired with longitudinal multiomics data enables mechanistic microbiome research.</title>
        <authorList>
            <person name="Poyet M."/>
            <person name="Groussin M."/>
            <person name="Gibbons S.M."/>
            <person name="Avila-Pacheco J."/>
            <person name="Jiang X."/>
            <person name="Kearney S.M."/>
            <person name="Perrotta A.R."/>
            <person name="Berdy B."/>
            <person name="Zhao S."/>
            <person name="Lieberman T.D."/>
            <person name="Swanson P.K."/>
            <person name="Smith M."/>
            <person name="Roesemann S."/>
            <person name="Alexander J.E."/>
            <person name="Rich S.A."/>
            <person name="Livny J."/>
            <person name="Vlamakis H."/>
            <person name="Clish C."/>
            <person name="Bullock K."/>
            <person name="Deik A."/>
            <person name="Scott J."/>
            <person name="Pierce K.A."/>
            <person name="Xavier R.J."/>
            <person name="Alm E.J."/>
        </authorList>
    </citation>
    <scope>NUCLEOTIDE SEQUENCE [LARGE SCALE GENOMIC DNA]</scope>
    <source>
        <strain evidence="3 5">BIOML-A7</strain>
    </source>
</reference>